<reference evidence="2" key="1">
    <citation type="submission" date="2020-04" db="EMBL/GenBank/DDBJ databases">
        <title>Hybrid Assembly of Korean Phytophthora infestans isolates.</title>
        <authorList>
            <person name="Prokchorchik M."/>
            <person name="Lee Y."/>
            <person name="Seo J."/>
            <person name="Cho J.-H."/>
            <person name="Park Y.-E."/>
            <person name="Jang D.-C."/>
            <person name="Im J.-S."/>
            <person name="Choi J.-G."/>
            <person name="Park H.-J."/>
            <person name="Lee G.-B."/>
            <person name="Lee Y.-G."/>
            <person name="Hong S.-Y."/>
            <person name="Cho K."/>
            <person name="Sohn K.H."/>
        </authorList>
    </citation>
    <scope>NUCLEOTIDE SEQUENCE</scope>
    <source>
        <strain evidence="2">KR_1_A1</strain>
    </source>
</reference>
<keyword evidence="3" id="KW-1185">Reference proteome</keyword>
<dbReference type="AlphaFoldDB" id="A0A833RPZ1"/>
<proteinExistence type="predicted"/>
<accession>A0A833RPZ1</accession>
<evidence type="ECO:0000313" key="3">
    <source>
        <dbReference type="Proteomes" id="UP000602510"/>
    </source>
</evidence>
<evidence type="ECO:0000256" key="1">
    <source>
        <dbReference type="SAM" id="MobiDB-lite"/>
    </source>
</evidence>
<feature type="region of interest" description="Disordered" evidence="1">
    <location>
        <begin position="79"/>
        <end position="99"/>
    </location>
</feature>
<comment type="caution">
    <text evidence="2">The sequence shown here is derived from an EMBL/GenBank/DDBJ whole genome shotgun (WGS) entry which is preliminary data.</text>
</comment>
<protein>
    <submittedName>
        <fullName evidence="2">Uncharacterized protein</fullName>
    </submittedName>
</protein>
<organism evidence="2 3">
    <name type="scientific">Phytophthora infestans</name>
    <name type="common">Potato late blight agent</name>
    <name type="synonym">Botrytis infestans</name>
    <dbReference type="NCBI Taxonomy" id="4787"/>
    <lineage>
        <taxon>Eukaryota</taxon>
        <taxon>Sar</taxon>
        <taxon>Stramenopiles</taxon>
        <taxon>Oomycota</taxon>
        <taxon>Peronosporomycetes</taxon>
        <taxon>Peronosporales</taxon>
        <taxon>Peronosporaceae</taxon>
        <taxon>Phytophthora</taxon>
    </lineage>
</organism>
<feature type="compositionally biased region" description="Low complexity" evidence="1">
    <location>
        <begin position="83"/>
        <end position="99"/>
    </location>
</feature>
<dbReference type="EMBL" id="WSZM01000706">
    <property type="protein sequence ID" value="KAF4030147.1"/>
    <property type="molecule type" value="Genomic_DNA"/>
</dbReference>
<sequence>MKKARVPVISYEFICFVTGVQLRQGVNNNNFAYQFKPQSRQVRYHSFFALRKATDYGVGDKPAATQLIMHVPSAALQERTAGKVPTPAVTVPKTTPAAA</sequence>
<gene>
    <name evidence="2" type="ORF">GN244_ATG18017</name>
</gene>
<evidence type="ECO:0000313" key="2">
    <source>
        <dbReference type="EMBL" id="KAF4030147.1"/>
    </source>
</evidence>
<name>A0A833RPZ1_PHYIN</name>
<dbReference type="Proteomes" id="UP000602510">
    <property type="component" value="Unassembled WGS sequence"/>
</dbReference>